<keyword evidence="8 11" id="KW-1133">Transmembrane helix</keyword>
<dbReference type="GO" id="GO:0140575">
    <property type="term" value="F:transmembrane monodehydroascorbate reductase activity"/>
    <property type="evidence" value="ECO:0007669"/>
    <property type="project" value="InterPro"/>
</dbReference>
<dbReference type="PROSITE" id="PS50939">
    <property type="entry name" value="CYTOCHROME_B561"/>
    <property type="match status" value="1"/>
</dbReference>
<feature type="domain" description="Cytochrome b561" evidence="13">
    <location>
        <begin position="24"/>
        <end position="229"/>
    </location>
</feature>
<evidence type="ECO:0000256" key="1">
    <source>
        <dbReference type="ARBA" id="ARBA00001970"/>
    </source>
</evidence>
<evidence type="ECO:0000259" key="13">
    <source>
        <dbReference type="PROSITE" id="PS50939"/>
    </source>
</evidence>
<keyword evidence="3" id="KW-0813">Transport</keyword>
<dbReference type="AlphaFoldDB" id="A0A1J3IXU1"/>
<evidence type="ECO:0000256" key="12">
    <source>
        <dbReference type="SAM" id="SignalP"/>
    </source>
</evidence>
<sequence>MKISSSLGTVLISILFYVSSVPPFVISSSLEVTIDNHSPSNLKNKGSMVQDKLSHQMINNIKLHGILLWLSMGLLMPMGILFIRIATKANESGRKAKVFLYLHVIFQILAVVLATIGAIMSLRTLENSFDNNHQRLGLALYAAMWLQFLTGVFRPSRGSKRRLKWFLLHWILGTIVSIVGLINIYTGIRGYQKKTSSSRDSSLWTILFTAQLSCLVFFYLFQDKWEHFQKQRVVLDELDHQNNNPNGRTNDQTIQVVTRNDHEQKVMMVPQPCRKSNALVNLFKLI</sequence>
<dbReference type="Gene3D" id="1.20.120.1770">
    <property type="match status" value="1"/>
</dbReference>
<proteinExistence type="predicted"/>
<dbReference type="GO" id="GO:0020037">
    <property type="term" value="F:heme binding"/>
    <property type="evidence" value="ECO:0007669"/>
    <property type="project" value="TreeGrafter"/>
</dbReference>
<dbReference type="PANTHER" id="PTHR15422:SF42">
    <property type="entry name" value="CYTOCHROME B561 DOMAIN-CONTAINING PROTEIN"/>
    <property type="match status" value="1"/>
</dbReference>
<name>A0A1J3IXU1_NOCCA</name>
<evidence type="ECO:0000256" key="7">
    <source>
        <dbReference type="ARBA" id="ARBA00022982"/>
    </source>
</evidence>
<keyword evidence="9" id="KW-0408">Iron</keyword>
<evidence type="ECO:0000313" key="14">
    <source>
        <dbReference type="EMBL" id="JAU85054.1"/>
    </source>
</evidence>
<evidence type="ECO:0000256" key="8">
    <source>
        <dbReference type="ARBA" id="ARBA00022989"/>
    </source>
</evidence>
<keyword evidence="12" id="KW-0732">Signal</keyword>
<evidence type="ECO:0000256" key="11">
    <source>
        <dbReference type="SAM" id="Phobius"/>
    </source>
</evidence>
<evidence type="ECO:0000256" key="6">
    <source>
        <dbReference type="ARBA" id="ARBA00022723"/>
    </source>
</evidence>
<gene>
    <name evidence="14" type="ORF">MP_TR16911_c0_g1_i1_g.47959</name>
</gene>
<accession>A0A1J3IXU1</accession>
<dbReference type="GO" id="GO:0046872">
    <property type="term" value="F:metal ion binding"/>
    <property type="evidence" value="ECO:0007669"/>
    <property type="project" value="UniProtKB-KW"/>
</dbReference>
<dbReference type="PANTHER" id="PTHR15422">
    <property type="entry name" value="OS05G0565100 PROTEIN"/>
    <property type="match status" value="1"/>
</dbReference>
<keyword evidence="6" id="KW-0479">Metal-binding</keyword>
<evidence type="ECO:0000256" key="2">
    <source>
        <dbReference type="ARBA" id="ARBA00004141"/>
    </source>
</evidence>
<feature type="transmembrane region" description="Helical" evidence="11">
    <location>
        <begin position="134"/>
        <end position="153"/>
    </location>
</feature>
<dbReference type="InterPro" id="IPR006593">
    <property type="entry name" value="Cyt_b561/ferric_Rdtase_TM"/>
</dbReference>
<keyword evidence="7" id="KW-0249">Electron transport</keyword>
<feature type="chain" id="PRO_5009623722" evidence="12">
    <location>
        <begin position="21"/>
        <end position="286"/>
    </location>
</feature>
<evidence type="ECO:0000256" key="9">
    <source>
        <dbReference type="ARBA" id="ARBA00023004"/>
    </source>
</evidence>
<feature type="transmembrane region" description="Helical" evidence="11">
    <location>
        <begin position="165"/>
        <end position="188"/>
    </location>
</feature>
<feature type="transmembrane region" description="Helical" evidence="11">
    <location>
        <begin position="98"/>
        <end position="122"/>
    </location>
</feature>
<comment type="cofactor">
    <cofactor evidence="1">
        <name>heme b</name>
        <dbReference type="ChEBI" id="CHEBI:60344"/>
    </cofactor>
</comment>
<comment type="subcellular location">
    <subcellularLocation>
        <location evidence="2">Membrane</location>
        <topology evidence="2">Multi-pass membrane protein</topology>
    </subcellularLocation>
</comment>
<reference evidence="14" key="1">
    <citation type="submission" date="2016-07" db="EMBL/GenBank/DDBJ databases">
        <title>De novo transcriptome assembly of four accessions of the metal hyperaccumulator plant Noccaea caerulescens.</title>
        <authorList>
            <person name="Blande D."/>
            <person name="Halimaa P."/>
            <person name="Tervahauta A.I."/>
            <person name="Aarts M.G."/>
            <person name="Karenlampi S.O."/>
        </authorList>
    </citation>
    <scope>NUCLEOTIDE SEQUENCE</scope>
</reference>
<feature type="transmembrane region" description="Helical" evidence="11">
    <location>
        <begin position="203"/>
        <end position="221"/>
    </location>
</feature>
<keyword evidence="10 11" id="KW-0472">Membrane</keyword>
<dbReference type="CDD" id="cd08760">
    <property type="entry name" value="Cyt_b561_FRRS1_like"/>
    <property type="match status" value="1"/>
</dbReference>
<dbReference type="Pfam" id="PF03188">
    <property type="entry name" value="Cytochrom_B561"/>
    <property type="match status" value="1"/>
</dbReference>
<keyword evidence="4" id="KW-0349">Heme</keyword>
<dbReference type="InterPro" id="IPR045150">
    <property type="entry name" value="CYB561D1/2"/>
</dbReference>
<feature type="transmembrane region" description="Helical" evidence="11">
    <location>
        <begin position="66"/>
        <end position="86"/>
    </location>
</feature>
<evidence type="ECO:0000256" key="5">
    <source>
        <dbReference type="ARBA" id="ARBA00022692"/>
    </source>
</evidence>
<organism evidence="14">
    <name type="scientific">Noccaea caerulescens</name>
    <name type="common">Alpine penny-cress</name>
    <name type="synonym">Thlaspi caerulescens</name>
    <dbReference type="NCBI Taxonomy" id="107243"/>
    <lineage>
        <taxon>Eukaryota</taxon>
        <taxon>Viridiplantae</taxon>
        <taxon>Streptophyta</taxon>
        <taxon>Embryophyta</taxon>
        <taxon>Tracheophyta</taxon>
        <taxon>Spermatophyta</taxon>
        <taxon>Magnoliopsida</taxon>
        <taxon>eudicotyledons</taxon>
        <taxon>Gunneridae</taxon>
        <taxon>Pentapetalae</taxon>
        <taxon>rosids</taxon>
        <taxon>malvids</taxon>
        <taxon>Brassicales</taxon>
        <taxon>Brassicaceae</taxon>
        <taxon>Coluteocarpeae</taxon>
        <taxon>Noccaea</taxon>
    </lineage>
</organism>
<dbReference type="GO" id="GO:0016020">
    <property type="term" value="C:membrane"/>
    <property type="evidence" value="ECO:0007669"/>
    <property type="project" value="UniProtKB-SubCell"/>
</dbReference>
<protein>
    <submittedName>
        <fullName evidence="14">Cytochrome b561 domain-containing protein</fullName>
    </submittedName>
</protein>
<dbReference type="SMART" id="SM00665">
    <property type="entry name" value="B561"/>
    <property type="match status" value="1"/>
</dbReference>
<evidence type="ECO:0000256" key="10">
    <source>
        <dbReference type="ARBA" id="ARBA00023136"/>
    </source>
</evidence>
<evidence type="ECO:0000256" key="4">
    <source>
        <dbReference type="ARBA" id="ARBA00022617"/>
    </source>
</evidence>
<dbReference type="EMBL" id="GEVM01020884">
    <property type="protein sequence ID" value="JAU85054.1"/>
    <property type="molecule type" value="Transcribed_RNA"/>
</dbReference>
<keyword evidence="5 11" id="KW-0812">Transmembrane</keyword>
<feature type="signal peptide" evidence="12">
    <location>
        <begin position="1"/>
        <end position="20"/>
    </location>
</feature>
<evidence type="ECO:0000256" key="3">
    <source>
        <dbReference type="ARBA" id="ARBA00022448"/>
    </source>
</evidence>